<dbReference type="InterPro" id="IPR036388">
    <property type="entry name" value="WH-like_DNA-bd_sf"/>
</dbReference>
<dbReference type="InterPro" id="IPR001077">
    <property type="entry name" value="COMT_C"/>
</dbReference>
<gene>
    <name evidence="6" type="ORF">GGD88_001160</name>
</gene>
<dbReference type="InterPro" id="IPR012967">
    <property type="entry name" value="COMT_dimerisation"/>
</dbReference>
<accession>A0A7W6RYE6</accession>
<evidence type="ECO:0000256" key="2">
    <source>
        <dbReference type="ARBA" id="ARBA00022679"/>
    </source>
</evidence>
<sequence length="412" mass="43507">MTPPDGRSGPLDPATAAAPPAVTAGVAVDRRPHTLRDHLLAARDWLWRRPWFTRSATQLPVARWIARRRARQMFDLVAGFVYSQVLLAVVRLRVCETLAAGPLTPAALGAEVGLSEDAARRLLDATTALGLTDRRSRGRFGLDELGSALLNTPAVVPLIDHHSLLYADLADPVALLRGESGETAMARYWAYARSARPAAMADESVAPYSELMAASQAMLADDILAAFPPRGVRHWLDVGGGEGVFAAAVARRAPEARVTVFDLPAVAGRARDRLAAAGLGARVEAVGGDFLTDSLPTGADVVSLVRVIHDHDDAVALAILQAARRALAPGGCLLLAEPMAGTGGAEPIGGAYFGFYLLAMGSGRARTPEELRALLARAGFQDARLRDTRQPLVTRLIVARPAPQDADGTAAS</sequence>
<dbReference type="InterPro" id="IPR036390">
    <property type="entry name" value="WH_DNA-bd_sf"/>
</dbReference>
<dbReference type="PANTHER" id="PTHR43712:SF2">
    <property type="entry name" value="O-METHYLTRANSFERASE CICE"/>
    <property type="match status" value="1"/>
</dbReference>
<dbReference type="SUPFAM" id="SSF46785">
    <property type="entry name" value="Winged helix' DNA-binding domain"/>
    <property type="match status" value="1"/>
</dbReference>
<evidence type="ECO:0000259" key="5">
    <source>
        <dbReference type="Pfam" id="PF08100"/>
    </source>
</evidence>
<dbReference type="Pfam" id="PF08100">
    <property type="entry name" value="Dimerisation"/>
    <property type="match status" value="1"/>
</dbReference>
<dbReference type="GO" id="GO:0032259">
    <property type="term" value="P:methylation"/>
    <property type="evidence" value="ECO:0007669"/>
    <property type="project" value="UniProtKB-KW"/>
</dbReference>
<proteinExistence type="predicted"/>
<evidence type="ECO:0000256" key="3">
    <source>
        <dbReference type="ARBA" id="ARBA00022691"/>
    </source>
</evidence>
<feature type="domain" description="O-methyltransferase dimerisation" evidence="5">
    <location>
        <begin position="75"/>
        <end position="151"/>
    </location>
</feature>
<dbReference type="InterPro" id="IPR029063">
    <property type="entry name" value="SAM-dependent_MTases_sf"/>
</dbReference>
<dbReference type="GO" id="GO:0046983">
    <property type="term" value="F:protein dimerization activity"/>
    <property type="evidence" value="ECO:0007669"/>
    <property type="project" value="InterPro"/>
</dbReference>
<dbReference type="Gene3D" id="3.40.50.150">
    <property type="entry name" value="Vaccinia Virus protein VP39"/>
    <property type="match status" value="1"/>
</dbReference>
<comment type="caution">
    <text evidence="6">The sequence shown here is derived from an EMBL/GenBank/DDBJ whole genome shotgun (WGS) entry which is preliminary data.</text>
</comment>
<dbReference type="InterPro" id="IPR016461">
    <property type="entry name" value="COMT-like"/>
</dbReference>
<organism evidence="6 7">
    <name type="scientific">Roseospira goensis</name>
    <dbReference type="NCBI Taxonomy" id="391922"/>
    <lineage>
        <taxon>Bacteria</taxon>
        <taxon>Pseudomonadati</taxon>
        <taxon>Pseudomonadota</taxon>
        <taxon>Alphaproteobacteria</taxon>
        <taxon>Rhodospirillales</taxon>
        <taxon>Rhodospirillaceae</taxon>
        <taxon>Roseospira</taxon>
    </lineage>
</organism>
<dbReference type="Proteomes" id="UP000555728">
    <property type="component" value="Unassembled WGS sequence"/>
</dbReference>
<dbReference type="SUPFAM" id="SSF53335">
    <property type="entry name" value="S-adenosyl-L-methionine-dependent methyltransferases"/>
    <property type="match status" value="1"/>
</dbReference>
<evidence type="ECO:0000313" key="6">
    <source>
        <dbReference type="EMBL" id="MBB4285442.1"/>
    </source>
</evidence>
<keyword evidence="1 6" id="KW-0489">Methyltransferase</keyword>
<dbReference type="PANTHER" id="PTHR43712">
    <property type="entry name" value="PUTATIVE (AFU_ORTHOLOGUE AFUA_4G14580)-RELATED"/>
    <property type="match status" value="1"/>
</dbReference>
<dbReference type="EMBL" id="JACIGI010000007">
    <property type="protein sequence ID" value="MBB4285442.1"/>
    <property type="molecule type" value="Genomic_DNA"/>
</dbReference>
<dbReference type="Pfam" id="PF00891">
    <property type="entry name" value="Methyltransf_2"/>
    <property type="match status" value="1"/>
</dbReference>
<dbReference type="GO" id="GO:0008171">
    <property type="term" value="F:O-methyltransferase activity"/>
    <property type="evidence" value="ECO:0007669"/>
    <property type="project" value="InterPro"/>
</dbReference>
<evidence type="ECO:0000256" key="1">
    <source>
        <dbReference type="ARBA" id="ARBA00022603"/>
    </source>
</evidence>
<evidence type="ECO:0000259" key="4">
    <source>
        <dbReference type="Pfam" id="PF00891"/>
    </source>
</evidence>
<keyword evidence="7" id="KW-1185">Reference proteome</keyword>
<dbReference type="PROSITE" id="PS51683">
    <property type="entry name" value="SAM_OMT_II"/>
    <property type="match status" value="1"/>
</dbReference>
<dbReference type="AlphaFoldDB" id="A0A7W6RYE6"/>
<dbReference type="GO" id="GO:0043803">
    <property type="term" value="F:hydroxyneurosporene-O-methyltransferase activity"/>
    <property type="evidence" value="ECO:0007669"/>
    <property type="project" value="UniProtKB-EC"/>
</dbReference>
<reference evidence="6 7" key="1">
    <citation type="submission" date="2020-08" db="EMBL/GenBank/DDBJ databases">
        <title>Genome sequencing of Purple Non-Sulfur Bacteria from various extreme environments.</title>
        <authorList>
            <person name="Mayer M."/>
        </authorList>
    </citation>
    <scope>NUCLEOTIDE SEQUENCE [LARGE SCALE GENOMIC DNA]</scope>
    <source>
        <strain evidence="6 7">JA135</strain>
    </source>
</reference>
<evidence type="ECO:0000313" key="7">
    <source>
        <dbReference type="Proteomes" id="UP000555728"/>
    </source>
</evidence>
<feature type="domain" description="O-methyltransferase C-terminal" evidence="4">
    <location>
        <begin position="166"/>
        <end position="381"/>
    </location>
</feature>
<keyword evidence="2 6" id="KW-0808">Transferase</keyword>
<name>A0A7W6RYE6_9PROT</name>
<dbReference type="RefSeq" id="WP_184432645.1">
    <property type="nucleotide sequence ID" value="NZ_JACIGI010000007.1"/>
</dbReference>
<dbReference type="CDD" id="cd02440">
    <property type="entry name" value="AdoMet_MTases"/>
    <property type="match status" value="1"/>
</dbReference>
<protein>
    <submittedName>
        <fullName evidence="6">Demethylspheroidene O-methyltransferase</fullName>
        <ecNumber evidence="6">2.1.1.210</ecNumber>
    </submittedName>
</protein>
<dbReference type="EC" id="2.1.1.210" evidence="6"/>
<keyword evidence="3" id="KW-0949">S-adenosyl-L-methionine</keyword>
<dbReference type="Gene3D" id="1.10.10.10">
    <property type="entry name" value="Winged helix-like DNA-binding domain superfamily/Winged helix DNA-binding domain"/>
    <property type="match status" value="1"/>
</dbReference>